<keyword evidence="2 3" id="KW-0808">Transferase</keyword>
<dbReference type="Pfam" id="PF01531">
    <property type="entry name" value="Glyco_transf_11"/>
    <property type="match status" value="1"/>
</dbReference>
<name>A0A0E3LHZ0_9EURY</name>
<proteinExistence type="predicted"/>
<dbReference type="InterPro" id="IPR002516">
    <property type="entry name" value="Glyco_trans_11"/>
</dbReference>
<keyword evidence="4" id="KW-1185">Reference proteome</keyword>
<sequence>MYIKSPTERDKMLIFLADGRLGNQIFQYMFLKTISKKNERIICLNMKMLFKSFDFDKHIIWHSSDKYVCLLIQKIIIPLLLRPLSKVRIINYIEQKKDLNLRPLPDWREKKGLFSYIRYVNTDFFQSEIFFNQSQINISNLQIKGKYLTEARQFLSEISDNYTKVFVHIRRGDYIRESFMEERGIDLPKYYFENAINLIKEKIKNPFFIFLSDDPSYIECCFQEIEPKIISKKSMQVDLAIMTLCKAGVISNSSFSWWGAYLMNERNLVIAPKYWYGWKKKIESHPGIQPSFSIIIDVNKDKNHWLW</sequence>
<dbReference type="PATRIC" id="fig|1434123.4.peg.3483"/>
<dbReference type="GO" id="GO:0016020">
    <property type="term" value="C:membrane"/>
    <property type="evidence" value="ECO:0007669"/>
    <property type="project" value="InterPro"/>
</dbReference>
<dbReference type="PANTHER" id="PTHR11927:SF9">
    <property type="entry name" value="L-FUCOSYLTRANSFERASE"/>
    <property type="match status" value="1"/>
</dbReference>
<evidence type="ECO:0000313" key="3">
    <source>
        <dbReference type="EMBL" id="AKB45106.1"/>
    </source>
</evidence>
<evidence type="ECO:0000313" key="4">
    <source>
        <dbReference type="Proteomes" id="UP000033096"/>
    </source>
</evidence>
<dbReference type="EMBL" id="CP009520">
    <property type="protein sequence ID" value="AKB45106.1"/>
    <property type="molecule type" value="Genomic_DNA"/>
</dbReference>
<evidence type="ECO:0000256" key="2">
    <source>
        <dbReference type="ARBA" id="ARBA00022679"/>
    </source>
</evidence>
<dbReference type="AlphaFoldDB" id="A0A0E3LHZ0"/>
<dbReference type="PANTHER" id="PTHR11927">
    <property type="entry name" value="GALACTOSIDE 2-L-FUCOSYLTRANSFERASE"/>
    <property type="match status" value="1"/>
</dbReference>
<protein>
    <submittedName>
        <fullName evidence="3">Alpha-1,2-fucosyltransferase</fullName>
    </submittedName>
</protein>
<dbReference type="CDD" id="cd11301">
    <property type="entry name" value="Fut1_Fut2_like"/>
    <property type="match status" value="1"/>
</dbReference>
<dbReference type="GO" id="GO:0005975">
    <property type="term" value="P:carbohydrate metabolic process"/>
    <property type="evidence" value="ECO:0007669"/>
    <property type="project" value="InterPro"/>
</dbReference>
<gene>
    <name evidence="3" type="ORF">MSVAZ_2837</name>
</gene>
<organism evidence="3 4">
    <name type="scientific">Methanosarcina vacuolata Z-761</name>
    <dbReference type="NCBI Taxonomy" id="1434123"/>
    <lineage>
        <taxon>Archaea</taxon>
        <taxon>Methanobacteriati</taxon>
        <taxon>Methanobacteriota</taxon>
        <taxon>Stenosarchaea group</taxon>
        <taxon>Methanomicrobia</taxon>
        <taxon>Methanosarcinales</taxon>
        <taxon>Methanosarcinaceae</taxon>
        <taxon>Methanosarcina</taxon>
    </lineage>
</organism>
<evidence type="ECO:0000256" key="1">
    <source>
        <dbReference type="ARBA" id="ARBA00022676"/>
    </source>
</evidence>
<reference evidence="3 4" key="1">
    <citation type="submission" date="2014-07" db="EMBL/GenBank/DDBJ databases">
        <title>Methanogenic archaea and the global carbon cycle.</title>
        <authorList>
            <person name="Henriksen J.R."/>
            <person name="Luke J."/>
            <person name="Reinhart S."/>
            <person name="Benedict M.N."/>
            <person name="Youngblut N.D."/>
            <person name="Metcalf M.E."/>
            <person name="Whitaker R.J."/>
            <person name="Metcalf W.W."/>
        </authorList>
    </citation>
    <scope>NUCLEOTIDE SEQUENCE [LARGE SCALE GENOMIC DNA]</scope>
    <source>
        <strain evidence="3 4">Z-761</strain>
    </source>
</reference>
<keyword evidence="1 3" id="KW-0328">Glycosyltransferase</keyword>
<dbReference type="Proteomes" id="UP000033096">
    <property type="component" value="Chromosome"/>
</dbReference>
<dbReference type="HOGENOM" id="CLU_043399_3_1_2"/>
<accession>A0A0E3LHZ0</accession>
<dbReference type="KEGG" id="mvc:MSVAZ_2837"/>
<dbReference type="GO" id="GO:0008107">
    <property type="term" value="F:galactoside 2-alpha-L-fucosyltransferase activity"/>
    <property type="evidence" value="ECO:0007669"/>
    <property type="project" value="InterPro"/>
</dbReference>